<protein>
    <recommendedName>
        <fullName evidence="7">NlpC/P60 domain-containing protein</fullName>
    </recommendedName>
</protein>
<feature type="chain" id="PRO_5034943229" description="NlpC/P60 domain-containing protein" evidence="6">
    <location>
        <begin position="39"/>
        <end position="215"/>
    </location>
</feature>
<keyword evidence="2" id="KW-0645">Protease</keyword>
<evidence type="ECO:0000256" key="2">
    <source>
        <dbReference type="ARBA" id="ARBA00022670"/>
    </source>
</evidence>
<evidence type="ECO:0000256" key="5">
    <source>
        <dbReference type="SAM" id="MobiDB-lite"/>
    </source>
</evidence>
<evidence type="ECO:0000256" key="1">
    <source>
        <dbReference type="ARBA" id="ARBA00007074"/>
    </source>
</evidence>
<accession>A0A8D5G6B7</accession>
<dbReference type="Pfam" id="PF00877">
    <property type="entry name" value="NLPC_P60"/>
    <property type="match status" value="1"/>
</dbReference>
<feature type="compositionally biased region" description="Polar residues" evidence="5">
    <location>
        <begin position="49"/>
        <end position="68"/>
    </location>
</feature>
<dbReference type="PROSITE" id="PS51935">
    <property type="entry name" value="NLPC_P60"/>
    <property type="match status" value="1"/>
</dbReference>
<organism evidence="8 9">
    <name type="scientific">Methyloradius palustris</name>
    <dbReference type="NCBI Taxonomy" id="2778876"/>
    <lineage>
        <taxon>Bacteria</taxon>
        <taxon>Pseudomonadati</taxon>
        <taxon>Pseudomonadota</taxon>
        <taxon>Betaproteobacteria</taxon>
        <taxon>Nitrosomonadales</taxon>
        <taxon>Methylophilaceae</taxon>
        <taxon>Methyloradius</taxon>
    </lineage>
</organism>
<gene>
    <name evidence="8" type="ORF">ZMTM_03550</name>
</gene>
<feature type="domain" description="NlpC/P60" evidence="7">
    <location>
        <begin position="70"/>
        <end position="194"/>
    </location>
</feature>
<dbReference type="Proteomes" id="UP000826722">
    <property type="component" value="Chromosome"/>
</dbReference>
<evidence type="ECO:0000259" key="7">
    <source>
        <dbReference type="PROSITE" id="PS51935"/>
    </source>
</evidence>
<dbReference type="PANTHER" id="PTHR47053:SF1">
    <property type="entry name" value="MUREIN DD-ENDOPEPTIDASE MEPH-RELATED"/>
    <property type="match status" value="1"/>
</dbReference>
<comment type="similarity">
    <text evidence="1">Belongs to the peptidase C40 family.</text>
</comment>
<dbReference type="KEGG" id="mpau:ZMTM_03550"/>
<dbReference type="InterPro" id="IPR051202">
    <property type="entry name" value="Peptidase_C40"/>
</dbReference>
<keyword evidence="3" id="KW-0378">Hydrolase</keyword>
<dbReference type="InterPro" id="IPR000064">
    <property type="entry name" value="NLP_P60_dom"/>
</dbReference>
<feature type="region of interest" description="Disordered" evidence="5">
    <location>
        <begin position="45"/>
        <end position="68"/>
    </location>
</feature>
<evidence type="ECO:0000256" key="6">
    <source>
        <dbReference type="SAM" id="SignalP"/>
    </source>
</evidence>
<dbReference type="SUPFAM" id="SSF54001">
    <property type="entry name" value="Cysteine proteinases"/>
    <property type="match status" value="1"/>
</dbReference>
<keyword evidence="6" id="KW-0732">Signal</keyword>
<dbReference type="GO" id="GO:0008234">
    <property type="term" value="F:cysteine-type peptidase activity"/>
    <property type="evidence" value="ECO:0007669"/>
    <property type="project" value="UniProtKB-KW"/>
</dbReference>
<evidence type="ECO:0000256" key="3">
    <source>
        <dbReference type="ARBA" id="ARBA00022801"/>
    </source>
</evidence>
<evidence type="ECO:0000313" key="9">
    <source>
        <dbReference type="Proteomes" id="UP000826722"/>
    </source>
</evidence>
<dbReference type="Gene3D" id="3.90.1720.10">
    <property type="entry name" value="endopeptidase domain like (from Nostoc punctiforme)"/>
    <property type="match status" value="1"/>
</dbReference>
<evidence type="ECO:0000256" key="4">
    <source>
        <dbReference type="ARBA" id="ARBA00022807"/>
    </source>
</evidence>
<dbReference type="PANTHER" id="PTHR47053">
    <property type="entry name" value="MUREIN DD-ENDOPEPTIDASE MEPH-RELATED"/>
    <property type="match status" value="1"/>
</dbReference>
<keyword evidence="9" id="KW-1185">Reference proteome</keyword>
<dbReference type="EMBL" id="AP024110">
    <property type="protein sequence ID" value="BCM24096.1"/>
    <property type="molecule type" value="Genomic_DNA"/>
</dbReference>
<name>A0A8D5G6B7_9PROT</name>
<dbReference type="InterPro" id="IPR038765">
    <property type="entry name" value="Papain-like_cys_pep_sf"/>
</dbReference>
<feature type="signal peptide" evidence="6">
    <location>
        <begin position="1"/>
        <end position="38"/>
    </location>
</feature>
<dbReference type="GO" id="GO:0006508">
    <property type="term" value="P:proteolysis"/>
    <property type="evidence" value="ECO:0007669"/>
    <property type="project" value="UniProtKB-KW"/>
</dbReference>
<reference evidence="8" key="1">
    <citation type="journal article" date="2021" name="Arch. Microbiol.">
        <title>Methyloradius palustris gen. nov., sp. nov., a methanol-oxidizing bacterium isolated from snow.</title>
        <authorList>
            <person name="Miyadera T."/>
            <person name="Kojima H."/>
            <person name="Fukui M."/>
        </authorList>
    </citation>
    <scope>NUCLEOTIDE SEQUENCE</scope>
    <source>
        <strain evidence="8">Zm11</strain>
    </source>
</reference>
<keyword evidence="4" id="KW-0788">Thiol protease</keyword>
<evidence type="ECO:0000313" key="8">
    <source>
        <dbReference type="EMBL" id="BCM24096.1"/>
    </source>
</evidence>
<sequence>MNKNKGLQIVLNAFRMHFMLIRPTLLAILLSLSLQAHAADRTMVPNGMAANNSDSVNNDQNGQASASRWSDTVQEVMMNALSLTGIRYTYGGKNPDTGFDCSGFVRYVFQQAASLTLPHSARAISQLGQSVSIDELQPGDLVFFNTLKTAFSHVGIYIGGHRFIHAPSTGGGISVVDMDDSYWVKRFNGAKRLDEKLISPKDAAAISAASNQMSE</sequence>
<proteinExistence type="inferred from homology"/>
<dbReference type="AlphaFoldDB" id="A0A8D5G6B7"/>